<dbReference type="STRING" id="1469647.BC351_24665"/>
<name>A0A1V4HL63_9BACL</name>
<evidence type="ECO:0008006" key="3">
    <source>
        <dbReference type="Google" id="ProtNLM"/>
    </source>
</evidence>
<keyword evidence="2" id="KW-1185">Reference proteome</keyword>
<dbReference type="InterPro" id="IPR013783">
    <property type="entry name" value="Ig-like_fold"/>
</dbReference>
<comment type="caution">
    <text evidence="1">The sequence shown here is derived from an EMBL/GenBank/DDBJ whole genome shotgun (WGS) entry which is preliminary data.</text>
</comment>
<protein>
    <recommendedName>
        <fullName evidence="3">Bacterial Ig domain-containing protein</fullName>
    </recommendedName>
</protein>
<dbReference type="AlphaFoldDB" id="A0A1V4HL63"/>
<sequence>MVTAEESYTDQVTPVVKAEDEDGDLIDIRVLADHTPNAQTAVTTIANRTTGTYEYQGELINDAGKAINGRIVVKVNP</sequence>
<dbReference type="Gene3D" id="2.60.40.10">
    <property type="entry name" value="Immunoglobulins"/>
    <property type="match status" value="1"/>
</dbReference>
<evidence type="ECO:0000313" key="1">
    <source>
        <dbReference type="EMBL" id="OPH58136.1"/>
    </source>
</evidence>
<accession>A0A1V4HL63</accession>
<dbReference type="Proteomes" id="UP000190626">
    <property type="component" value="Unassembled WGS sequence"/>
</dbReference>
<gene>
    <name evidence="1" type="ORF">BC351_24665</name>
</gene>
<evidence type="ECO:0000313" key="2">
    <source>
        <dbReference type="Proteomes" id="UP000190626"/>
    </source>
</evidence>
<organism evidence="1 2">
    <name type="scientific">Paenibacillus ferrarius</name>
    <dbReference type="NCBI Taxonomy" id="1469647"/>
    <lineage>
        <taxon>Bacteria</taxon>
        <taxon>Bacillati</taxon>
        <taxon>Bacillota</taxon>
        <taxon>Bacilli</taxon>
        <taxon>Bacillales</taxon>
        <taxon>Paenibacillaceae</taxon>
        <taxon>Paenibacillus</taxon>
    </lineage>
</organism>
<dbReference type="EMBL" id="MBTG01000011">
    <property type="protein sequence ID" value="OPH58136.1"/>
    <property type="molecule type" value="Genomic_DNA"/>
</dbReference>
<proteinExistence type="predicted"/>
<reference evidence="2" key="1">
    <citation type="submission" date="2016-07" db="EMBL/GenBank/DDBJ databases">
        <authorList>
            <person name="Florea S."/>
            <person name="Webb J.S."/>
            <person name="Jaromczyk J."/>
            <person name="Schardl C.L."/>
        </authorList>
    </citation>
    <scope>NUCLEOTIDE SEQUENCE [LARGE SCALE GENOMIC DNA]</scope>
    <source>
        <strain evidence="2">CY1</strain>
    </source>
</reference>